<name>A0ACB8V474_9EURO</name>
<dbReference type="EMBL" id="JALBCA010000006">
    <property type="protein sequence ID" value="KAI2392532.1"/>
    <property type="molecule type" value="Genomic_DNA"/>
</dbReference>
<accession>A0ACB8V474</accession>
<comment type="caution">
    <text evidence="1">The sequence shown here is derived from an EMBL/GenBank/DDBJ whole genome shotgun (WGS) entry which is preliminary data.</text>
</comment>
<reference evidence="1" key="1">
    <citation type="journal article" date="2022" name="bioRxiv">
        <title>Population genetic analysis of Ophidiomyces ophidiicola, the causative agent of snake fungal disease, indicates recent introductions to the USA.</title>
        <authorList>
            <person name="Ladner J.T."/>
            <person name="Palmer J.M."/>
            <person name="Ettinger C.L."/>
            <person name="Stajich J.E."/>
            <person name="Farrell T.M."/>
            <person name="Glorioso B.M."/>
            <person name="Lawson B."/>
            <person name="Price S.J."/>
            <person name="Stengle A.G."/>
            <person name="Grear D.A."/>
            <person name="Lorch J.M."/>
        </authorList>
    </citation>
    <scope>NUCLEOTIDE SEQUENCE</scope>
    <source>
        <strain evidence="1">NWHC 24266-5</strain>
    </source>
</reference>
<organism evidence="1">
    <name type="scientific">Ophidiomyces ophidiicola</name>
    <dbReference type="NCBI Taxonomy" id="1387563"/>
    <lineage>
        <taxon>Eukaryota</taxon>
        <taxon>Fungi</taxon>
        <taxon>Dikarya</taxon>
        <taxon>Ascomycota</taxon>
        <taxon>Pezizomycotina</taxon>
        <taxon>Eurotiomycetes</taxon>
        <taxon>Eurotiomycetidae</taxon>
        <taxon>Onygenales</taxon>
        <taxon>Onygenaceae</taxon>
        <taxon>Ophidiomyces</taxon>
    </lineage>
</organism>
<evidence type="ECO:0000313" key="1">
    <source>
        <dbReference type="EMBL" id="KAI2392532.1"/>
    </source>
</evidence>
<proteinExistence type="predicted"/>
<protein>
    <submittedName>
        <fullName evidence="1">Uncharacterized protein</fullName>
    </submittedName>
</protein>
<sequence>MSLVHLANVCSHISNASKARLGLTSVLNTKLHQSLLLALLDAGFVSSVVLGGPQPPEPHFLLGVPSALSPTLQEVELVTRENVASRRLWLGLKYWQSEPVISKMSLISKPTKRITLDVPALRKIVRGDQSNTVYGLRSPGECIFLKTSGGILEARQCVERDIGGMALCRVV</sequence>
<gene>
    <name evidence="1" type="ORF">LOY88_000593</name>
</gene>